<dbReference type="AlphaFoldDB" id="A0A8S1L5H4"/>
<organism evidence="1 2">
    <name type="scientific">Paramecium primaurelia</name>
    <dbReference type="NCBI Taxonomy" id="5886"/>
    <lineage>
        <taxon>Eukaryota</taxon>
        <taxon>Sar</taxon>
        <taxon>Alveolata</taxon>
        <taxon>Ciliophora</taxon>
        <taxon>Intramacronucleata</taxon>
        <taxon>Oligohymenophorea</taxon>
        <taxon>Peniculida</taxon>
        <taxon>Parameciidae</taxon>
        <taxon>Paramecium</taxon>
    </lineage>
</organism>
<sequence>MQDQELLVVKNMLGYNDYYKNLDVLKYNCHCGSILLISNLNQLKQMFWQIIMVEMKTQQ</sequence>
<dbReference type="Proteomes" id="UP000688137">
    <property type="component" value="Unassembled WGS sequence"/>
</dbReference>
<keyword evidence="2" id="KW-1185">Reference proteome</keyword>
<comment type="caution">
    <text evidence="1">The sequence shown here is derived from an EMBL/GenBank/DDBJ whole genome shotgun (WGS) entry which is preliminary data.</text>
</comment>
<dbReference type="EMBL" id="CAJJDM010000031">
    <property type="protein sequence ID" value="CAD8062011.1"/>
    <property type="molecule type" value="Genomic_DNA"/>
</dbReference>
<proteinExistence type="predicted"/>
<evidence type="ECO:0000313" key="2">
    <source>
        <dbReference type="Proteomes" id="UP000688137"/>
    </source>
</evidence>
<protein>
    <submittedName>
        <fullName evidence="1">Uncharacterized protein</fullName>
    </submittedName>
</protein>
<name>A0A8S1L5H4_PARPR</name>
<reference evidence="1" key="1">
    <citation type="submission" date="2021-01" db="EMBL/GenBank/DDBJ databases">
        <authorList>
            <consortium name="Genoscope - CEA"/>
            <person name="William W."/>
        </authorList>
    </citation>
    <scope>NUCLEOTIDE SEQUENCE</scope>
</reference>
<evidence type="ECO:0000313" key="1">
    <source>
        <dbReference type="EMBL" id="CAD8062011.1"/>
    </source>
</evidence>
<accession>A0A8S1L5H4</accession>
<gene>
    <name evidence="1" type="ORF">PPRIM_AZ9-3.1.T0320284</name>
</gene>